<evidence type="ECO:0000256" key="10">
    <source>
        <dbReference type="SAM" id="Phobius"/>
    </source>
</evidence>
<dbReference type="PROSITE" id="PS01187">
    <property type="entry name" value="EGF_CA"/>
    <property type="match status" value="1"/>
</dbReference>
<evidence type="ECO:0000313" key="13">
    <source>
        <dbReference type="Proteomes" id="UP001445335"/>
    </source>
</evidence>
<keyword evidence="5 10" id="KW-1133">Transmembrane helix</keyword>
<evidence type="ECO:0000256" key="7">
    <source>
        <dbReference type="ARBA" id="ARBA00023157"/>
    </source>
</evidence>
<evidence type="ECO:0000256" key="3">
    <source>
        <dbReference type="ARBA" id="ARBA00022729"/>
    </source>
</evidence>
<feature type="transmembrane region" description="Helical" evidence="10">
    <location>
        <begin position="279"/>
        <end position="300"/>
    </location>
</feature>
<feature type="non-terminal residue" evidence="12">
    <location>
        <position position="1"/>
    </location>
</feature>
<keyword evidence="6 10" id="KW-0472">Membrane</keyword>
<feature type="domain" description="EGF-like calcium-binding" evidence="11">
    <location>
        <begin position="91"/>
        <end position="143"/>
    </location>
</feature>
<evidence type="ECO:0000256" key="9">
    <source>
        <dbReference type="ARBA" id="ARBA00037847"/>
    </source>
</evidence>
<keyword evidence="3" id="KW-0732">Signal</keyword>
<proteinExistence type="predicted"/>
<evidence type="ECO:0000256" key="8">
    <source>
        <dbReference type="ARBA" id="ARBA00023180"/>
    </source>
</evidence>
<dbReference type="InterPro" id="IPR018097">
    <property type="entry name" value="EGF_Ca-bd_CS"/>
</dbReference>
<comment type="subcellular location">
    <subcellularLocation>
        <location evidence="9">Endomembrane system</location>
        <topology evidence="9">Single-pass membrane protein</topology>
    </subcellularLocation>
    <subcellularLocation>
        <location evidence="1">Membrane</location>
        <topology evidence="1">Single-pass type I membrane protein</topology>
    </subcellularLocation>
</comment>
<evidence type="ECO:0000256" key="5">
    <source>
        <dbReference type="ARBA" id="ARBA00022989"/>
    </source>
</evidence>
<evidence type="ECO:0000256" key="4">
    <source>
        <dbReference type="ARBA" id="ARBA00022737"/>
    </source>
</evidence>
<dbReference type="Proteomes" id="UP001445335">
    <property type="component" value="Unassembled WGS sequence"/>
</dbReference>
<keyword evidence="13" id="KW-1185">Reference proteome</keyword>
<sequence length="347" mass="37381">VFNELHGNEWSSLSALRECIGDVTQDADNPLMEVEMKRQRGGGDTGEVYILPTIRINNGQYRGKLSVTEVMRALCAAFVKGKEPPACLKVKEDECRPGSVGDSVCAANKHGKTKCQNTFNGYECVCGPGYVTQTTKDGKLRCLNVNECKTLDAADLGRDCTCPRCACQDVPGSYKCISDLKDECAEDHGGCWRQDFTVSGEKKLFHACQDNIEIYKSEAREGKTDLSGVPLHTCICPPCFTESVKDGKVECVPKCDLSQCDEPTGVCRSAGGASGTPTWLVVVIVLACLGSVGLAGFVVYRLRLRSAMHQEIRAIMAQYMPLESQEGTNGEAAQPLRAASNGGVGSV</sequence>
<organism evidence="12 13">
    <name type="scientific">Elliptochloris bilobata</name>
    <dbReference type="NCBI Taxonomy" id="381761"/>
    <lineage>
        <taxon>Eukaryota</taxon>
        <taxon>Viridiplantae</taxon>
        <taxon>Chlorophyta</taxon>
        <taxon>core chlorophytes</taxon>
        <taxon>Trebouxiophyceae</taxon>
        <taxon>Trebouxiophyceae incertae sedis</taxon>
        <taxon>Elliptochloris clade</taxon>
        <taxon>Elliptochloris</taxon>
    </lineage>
</organism>
<dbReference type="GO" id="GO:0005509">
    <property type="term" value="F:calcium ion binding"/>
    <property type="evidence" value="ECO:0007669"/>
    <property type="project" value="InterPro"/>
</dbReference>
<dbReference type="EMBL" id="JALJOU010000092">
    <property type="protein sequence ID" value="KAK9821978.1"/>
    <property type="molecule type" value="Genomic_DNA"/>
</dbReference>
<comment type="caution">
    <text evidence="12">The sequence shown here is derived from an EMBL/GenBank/DDBJ whole genome shotgun (WGS) entry which is preliminary data.</text>
</comment>
<evidence type="ECO:0000256" key="6">
    <source>
        <dbReference type="ARBA" id="ARBA00023136"/>
    </source>
</evidence>
<keyword evidence="7" id="KW-1015">Disulfide bond</keyword>
<dbReference type="PANTHER" id="PTHR22702:SF1">
    <property type="entry name" value="PROTEASE-ASSOCIATED DOMAIN-CONTAINING PROTEIN 1"/>
    <property type="match status" value="1"/>
</dbReference>
<dbReference type="AlphaFoldDB" id="A0AAW1QKJ1"/>
<dbReference type="GO" id="GO:0016020">
    <property type="term" value="C:membrane"/>
    <property type="evidence" value="ECO:0007669"/>
    <property type="project" value="UniProtKB-SubCell"/>
</dbReference>
<dbReference type="SMART" id="SM00179">
    <property type="entry name" value="EGF_CA"/>
    <property type="match status" value="2"/>
</dbReference>
<evidence type="ECO:0000259" key="11">
    <source>
        <dbReference type="SMART" id="SM00179"/>
    </source>
</evidence>
<evidence type="ECO:0000256" key="2">
    <source>
        <dbReference type="ARBA" id="ARBA00022692"/>
    </source>
</evidence>
<feature type="domain" description="EGF-like calcium-binding" evidence="11">
    <location>
        <begin position="144"/>
        <end position="209"/>
    </location>
</feature>
<dbReference type="Gene3D" id="2.10.25.10">
    <property type="entry name" value="Laminin"/>
    <property type="match status" value="1"/>
</dbReference>
<dbReference type="PANTHER" id="PTHR22702">
    <property type="entry name" value="PROTEASE-ASSOCIATED DOMAIN-CONTAINING PROTEIN"/>
    <property type="match status" value="1"/>
</dbReference>
<keyword evidence="8" id="KW-0325">Glycoprotein</keyword>
<protein>
    <recommendedName>
        <fullName evidence="11">EGF-like calcium-binding domain-containing protein</fullName>
    </recommendedName>
</protein>
<dbReference type="InterPro" id="IPR056858">
    <property type="entry name" value="VSR_TRX"/>
</dbReference>
<dbReference type="SUPFAM" id="SSF57196">
    <property type="entry name" value="EGF/Laminin"/>
    <property type="match status" value="1"/>
</dbReference>
<gene>
    <name evidence="12" type="ORF">WJX81_000073</name>
</gene>
<keyword evidence="4" id="KW-0677">Repeat</keyword>
<keyword evidence="2 10" id="KW-0812">Transmembrane</keyword>
<dbReference type="InterPro" id="IPR001881">
    <property type="entry name" value="EGF-like_Ca-bd_dom"/>
</dbReference>
<dbReference type="GO" id="GO:0012505">
    <property type="term" value="C:endomembrane system"/>
    <property type="evidence" value="ECO:0007669"/>
    <property type="project" value="UniProtKB-SubCell"/>
</dbReference>
<evidence type="ECO:0000313" key="12">
    <source>
        <dbReference type="EMBL" id="KAK9821978.1"/>
    </source>
</evidence>
<dbReference type="Pfam" id="PF25011">
    <property type="entry name" value="VSR_TRX"/>
    <property type="match status" value="1"/>
</dbReference>
<accession>A0AAW1QKJ1</accession>
<name>A0AAW1QKJ1_9CHLO</name>
<reference evidence="12 13" key="1">
    <citation type="journal article" date="2024" name="Nat. Commun.">
        <title>Phylogenomics reveals the evolutionary origins of lichenization in chlorophyte algae.</title>
        <authorList>
            <person name="Puginier C."/>
            <person name="Libourel C."/>
            <person name="Otte J."/>
            <person name="Skaloud P."/>
            <person name="Haon M."/>
            <person name="Grisel S."/>
            <person name="Petersen M."/>
            <person name="Berrin J.G."/>
            <person name="Delaux P.M."/>
            <person name="Dal Grande F."/>
            <person name="Keller J."/>
        </authorList>
    </citation>
    <scope>NUCLEOTIDE SEQUENCE [LARGE SCALE GENOMIC DNA]</scope>
    <source>
        <strain evidence="12 13">SAG 245.80</strain>
    </source>
</reference>
<evidence type="ECO:0000256" key="1">
    <source>
        <dbReference type="ARBA" id="ARBA00004479"/>
    </source>
</evidence>